<proteinExistence type="inferred from homology"/>
<sequence>MPQAAHNPHKARNGRMGSNFMAARALKSPVKIPLNDDTQEKAKRLHSRHALNDMQKNQIRAAVSPMRKHTNSPSFNTPRRISRMEDDLEGGLTTVSGITFTPLKRVPILAHFEEWIRMASDNKINTTNSWNFALIDYFYDMSLLKEGDGIDFQRASYTLDGCVKIYTNRVDSIATETGKLLSGLAYSRNNKTKGESGEEQGSEEMEDEDGDVRKKPEKRAQRSSEATLASSFAALQLKKFELEFSVDPLFKKASADFDEGGAKGLLLNHLAIDSQGRIVFDSSDDAGDASGEGQGRQRKGDIIEEEEETEPDSMIDSTAKNAEEDEEDVEIDVGALGTKFFPSLDLLDEQDICPSLKNFDLGDPSGTMDIPFLKAPEDWRDKDKPAETSVGDKSGIFLDDDNPVGFDDDDDGLLGNFDIPADTGFGEGGEAWARDAAIETRMRVHDGGFDNDGMGGADGEDGDGAAAGAFDPETGEYVVSLDHSSKVQGGHDDILSYFDEALQKNWAGPEHWRIRKIKDINKPATATKVRKEKELFEIDFLSPLSASLAETIYTPASSSTVISLPKKDWKSKTRNLLPDDKHFNSKQLLRLFLKPKARMGSRRSGLGMKTNNFGQRKEEEAAEGDMDEAFWAQNEGPAEIDDAPQGDYDANFFQDDGLPMPGGLDDDDDIEFADARDHFSPGAEERGEGGMAGINSILNGGMTQLPEGEEGAFGTQLVTQSRRMRPEYVQYARVAKKVDVRRLKEELWKGMGIEALDLNLPSQTPGRLPTPQPEPQKGEDGSLKFTSVMQNLQNVYPKQAMNDISTSYCFICLLHLANEKGLVIEKQEGLMELDIRKDPTAEITVGG</sequence>
<dbReference type="GO" id="GO:0007076">
    <property type="term" value="P:mitotic chromosome condensation"/>
    <property type="evidence" value="ECO:0007669"/>
    <property type="project" value="InterPro"/>
</dbReference>
<evidence type="ECO:0000256" key="12">
    <source>
        <dbReference type="SAM" id="MobiDB-lite"/>
    </source>
</evidence>
<keyword evidence="14" id="KW-1185">Reference proteome</keyword>
<accession>A0A8H8BW25</accession>
<feature type="region of interest" description="Disordered" evidence="12">
    <location>
        <begin position="379"/>
        <end position="404"/>
    </location>
</feature>
<evidence type="ECO:0000313" key="13">
    <source>
        <dbReference type="EMBL" id="KAG4425783.1"/>
    </source>
</evidence>
<keyword evidence="6" id="KW-0963">Cytoplasm</keyword>
<keyword evidence="8 11" id="KW-0498">Mitosis</keyword>
<dbReference type="GO" id="GO:0000796">
    <property type="term" value="C:condensin complex"/>
    <property type="evidence" value="ECO:0007669"/>
    <property type="project" value="InterPro"/>
</dbReference>
<dbReference type="PANTHER" id="PTHR13108">
    <property type="entry name" value="CONDENSIN COMPLEX SUBUNIT 2"/>
    <property type="match status" value="1"/>
</dbReference>
<evidence type="ECO:0000256" key="6">
    <source>
        <dbReference type="ARBA" id="ARBA00022490"/>
    </source>
</evidence>
<keyword evidence="9 11" id="KW-0226">DNA condensation</keyword>
<evidence type="ECO:0000256" key="5">
    <source>
        <dbReference type="ARBA" id="ARBA00022454"/>
    </source>
</evidence>
<evidence type="ECO:0000256" key="10">
    <source>
        <dbReference type="ARBA" id="ARBA00023306"/>
    </source>
</evidence>
<comment type="caution">
    <text evidence="13">The sequence shown here is derived from an EMBL/GenBank/DDBJ whole genome shotgun (WGS) entry which is preliminary data.</text>
</comment>
<dbReference type="GO" id="GO:0005737">
    <property type="term" value="C:cytoplasm"/>
    <property type="evidence" value="ECO:0007669"/>
    <property type="project" value="UniProtKB-SubCell"/>
</dbReference>
<evidence type="ECO:0000256" key="3">
    <source>
        <dbReference type="ARBA" id="ARBA00009471"/>
    </source>
</evidence>
<dbReference type="Pfam" id="PF05786">
    <property type="entry name" value="Cnd2"/>
    <property type="match status" value="1"/>
</dbReference>
<evidence type="ECO:0000256" key="2">
    <source>
        <dbReference type="ARBA" id="ARBA00004496"/>
    </source>
</evidence>
<dbReference type="GO" id="GO:0051301">
    <property type="term" value="P:cell division"/>
    <property type="evidence" value="ECO:0007669"/>
    <property type="project" value="UniProtKB-KW"/>
</dbReference>
<feature type="compositionally biased region" description="Basic and acidic residues" evidence="12">
    <location>
        <begin position="211"/>
        <end position="222"/>
    </location>
</feature>
<evidence type="ECO:0000313" key="14">
    <source>
        <dbReference type="Proteomes" id="UP000664132"/>
    </source>
</evidence>
<evidence type="ECO:0000256" key="1">
    <source>
        <dbReference type="ARBA" id="ARBA00004286"/>
    </source>
</evidence>
<comment type="subcellular location">
    <subcellularLocation>
        <location evidence="1">Chromosome</location>
    </subcellularLocation>
    <subcellularLocation>
        <location evidence="2">Cytoplasm</location>
    </subcellularLocation>
</comment>
<dbReference type="GO" id="GO:0003682">
    <property type="term" value="F:chromatin binding"/>
    <property type="evidence" value="ECO:0007669"/>
    <property type="project" value="TreeGrafter"/>
</dbReference>
<keyword evidence="10 11" id="KW-0131">Cell cycle</keyword>
<feature type="region of interest" description="Disordered" evidence="12">
    <location>
        <begin position="190"/>
        <end position="225"/>
    </location>
</feature>
<feature type="region of interest" description="Disordered" evidence="12">
    <location>
        <begin position="759"/>
        <end position="782"/>
    </location>
</feature>
<reference evidence="13" key="1">
    <citation type="submission" date="2021-02" db="EMBL/GenBank/DDBJ databases">
        <title>Genome sequence Cadophora malorum strain M34.</title>
        <authorList>
            <person name="Stefanovic E."/>
            <person name="Vu D."/>
            <person name="Scully C."/>
            <person name="Dijksterhuis J."/>
            <person name="Roader J."/>
            <person name="Houbraken J."/>
        </authorList>
    </citation>
    <scope>NUCLEOTIDE SEQUENCE</scope>
    <source>
        <strain evidence="13">M34</strain>
    </source>
</reference>
<keyword evidence="7 11" id="KW-0132">Cell division</keyword>
<feature type="compositionally biased region" description="Acidic residues" evidence="12">
    <location>
        <begin position="303"/>
        <end position="313"/>
    </location>
</feature>
<feature type="region of interest" description="Disordered" evidence="12">
    <location>
        <begin position="281"/>
        <end position="328"/>
    </location>
</feature>
<evidence type="ECO:0000256" key="9">
    <source>
        <dbReference type="ARBA" id="ARBA00023067"/>
    </source>
</evidence>
<comment type="function">
    <text evidence="11">Regulatory subunit of the condensin complex, a complex required for conversion of interphase chromatin into mitotic-like condense chromosomes.</text>
</comment>
<dbReference type="EMBL" id="JAFJYH010000007">
    <property type="protein sequence ID" value="KAG4425783.1"/>
    <property type="molecule type" value="Genomic_DNA"/>
</dbReference>
<dbReference type="OrthoDB" id="362021at2759"/>
<keyword evidence="5" id="KW-0158">Chromosome</keyword>
<dbReference type="PIRSF" id="PIRSF017126">
    <property type="entry name" value="Condensin_H"/>
    <property type="match status" value="1"/>
</dbReference>
<organism evidence="13 14">
    <name type="scientific">Cadophora malorum</name>
    <dbReference type="NCBI Taxonomy" id="108018"/>
    <lineage>
        <taxon>Eukaryota</taxon>
        <taxon>Fungi</taxon>
        <taxon>Dikarya</taxon>
        <taxon>Ascomycota</taxon>
        <taxon>Pezizomycotina</taxon>
        <taxon>Leotiomycetes</taxon>
        <taxon>Helotiales</taxon>
        <taxon>Ploettnerulaceae</taxon>
        <taxon>Cadophora</taxon>
    </lineage>
</organism>
<protein>
    <recommendedName>
        <fullName evidence="4 11">Condensin complex subunit 2</fullName>
    </recommendedName>
</protein>
<evidence type="ECO:0000256" key="7">
    <source>
        <dbReference type="ARBA" id="ARBA00022618"/>
    </source>
</evidence>
<dbReference type="AlphaFoldDB" id="A0A8H8BW25"/>
<feature type="compositionally biased region" description="Acidic residues" evidence="12">
    <location>
        <begin position="197"/>
        <end position="210"/>
    </location>
</feature>
<evidence type="ECO:0000256" key="4">
    <source>
        <dbReference type="ARBA" id="ARBA00016065"/>
    </source>
</evidence>
<evidence type="ECO:0000256" key="8">
    <source>
        <dbReference type="ARBA" id="ARBA00022776"/>
    </source>
</evidence>
<name>A0A8H8BW25_9HELO</name>
<comment type="similarity">
    <text evidence="3 11">Belongs to the CND2 (condensin subunit 2) family.</text>
</comment>
<dbReference type="PANTHER" id="PTHR13108:SF9">
    <property type="entry name" value="CONDENSIN COMPLEX SUBUNIT 2"/>
    <property type="match status" value="1"/>
</dbReference>
<dbReference type="InterPro" id="IPR022816">
    <property type="entry name" value="Condensin_barren_su2"/>
</dbReference>
<gene>
    <name evidence="13" type="ORF">IFR04_000990</name>
</gene>
<evidence type="ECO:0000256" key="11">
    <source>
        <dbReference type="PIRNR" id="PIRNR017126"/>
    </source>
</evidence>
<dbReference type="Proteomes" id="UP000664132">
    <property type="component" value="Unassembled WGS sequence"/>
</dbReference>